<evidence type="ECO:0000313" key="2">
    <source>
        <dbReference type="Proteomes" id="UP000798662"/>
    </source>
</evidence>
<dbReference type="Proteomes" id="UP000798662">
    <property type="component" value="Chromosome 1"/>
</dbReference>
<organism evidence="1 2">
    <name type="scientific">Pyropia yezoensis</name>
    <name type="common">Susabi-nori</name>
    <name type="synonym">Porphyra yezoensis</name>
    <dbReference type="NCBI Taxonomy" id="2788"/>
    <lineage>
        <taxon>Eukaryota</taxon>
        <taxon>Rhodophyta</taxon>
        <taxon>Bangiophyceae</taxon>
        <taxon>Bangiales</taxon>
        <taxon>Bangiaceae</taxon>
        <taxon>Pyropia</taxon>
    </lineage>
</organism>
<name>A0ACC3BQW4_PYRYE</name>
<gene>
    <name evidence="1" type="ORF">I4F81_002943</name>
</gene>
<protein>
    <submittedName>
        <fullName evidence="1">Uncharacterized protein</fullName>
    </submittedName>
</protein>
<comment type="caution">
    <text evidence="1">The sequence shown here is derived from an EMBL/GenBank/DDBJ whole genome shotgun (WGS) entry which is preliminary data.</text>
</comment>
<keyword evidence="2" id="KW-1185">Reference proteome</keyword>
<reference evidence="1" key="1">
    <citation type="submission" date="2019-11" db="EMBL/GenBank/DDBJ databases">
        <title>Nori genome reveals adaptations in red seaweeds to the harsh intertidal environment.</title>
        <authorList>
            <person name="Wang D."/>
            <person name="Mao Y."/>
        </authorList>
    </citation>
    <scope>NUCLEOTIDE SEQUENCE</scope>
    <source>
        <tissue evidence="1">Gametophyte</tissue>
    </source>
</reference>
<evidence type="ECO:0000313" key="1">
    <source>
        <dbReference type="EMBL" id="KAK1860354.1"/>
    </source>
</evidence>
<accession>A0ACC3BQW4</accession>
<sequence length="1901" mass="194591">MSPFGTPAPASRGGHGALGDPPATPDTSSWATPTLASSLACLPPTSEAVGVPVLSVDLGSVAAEVGATPHELLTALGGGADAAPVHCIEPDEGHTAAGGASAAPPGGGGSARGPGGAPHVGTPLTLGFWTGDGVPSRGTAGGGSEVGGPSGVKPDALSAAVTAAFGGGAGGGGGASAVPDIMDGFAIPVAIRMDTDAAVLPQDEATLYPAHDVEGEALLLPVTNAEDQLESMMVVVPPAAALEAAADDGGVSCGGGGGGGDVSASHGTDVHAPQTLSGLGGGLLHDTFPELPNMPALQEFDASLHVETDGGAQNVKIVVDVKSTLSIAGYLILLVAIVSTSSQGCAVLWIPAVPGLVVAAWLAQSSTLLLAPLALYQWLTVSPEEKALVLTPRTGALVVAASTSQILWAGGFFLGVDYTTLSHAWLMNNAHAVLMILALVVAGQKVSRGEKLGVVIAALGGLLMQAPSTEGNLYGDAAALFGSGFAILYLSLCKRLRSRMPLFLMMAAINALNVVGFSVAAVAFTGADFSFTDKGAIGWLRLERLGFGVYLGVVIGLLGAVTAIAALKYLPAVVVGVAQQLMPIVGTTLAVGLGVSAPPDKLSMAGGLVLLGGTLIVADATRKREMSFNISDQHVRLVSVPATPANGTAAAAARNPPLLAAADAAGLVAVAPLHSAGAGSGAIANRVRVAVAGGAGVPQGGLCWAPDGRSLAIAVGRGVEVWRLPRRPALPSFAALVKVATYVHHDAEVVALGWSPDGRRLASGSADHTVRVYTLPRRGGGAAAGVDATDGGDGANAADGGEEGGGGGHVGTAPAPRVRPVVLLGHRDTVVMVRFVGARGLVSLSRDGLLHARLHSRHFVKQAGGRGVASAALHAPSGLLTVGQTNGVLAVYELPRDMHPATENAGRDAALFAGDTKDEAGVKVRERLWVPIRPDDGDHEASASALRLQHALSVAAGSISAADVSADGEWVALASAAAGQLLVWEWRSESHILKRQSHLLPPSAAAYSPDGRLLGTASEDGRVKLWDAATGVAVATFHDPATASPVSALHFSARDVLLSASADGAVRAYDVRRYRCFRTLVGPRPARQLGAVAADASGDVVAAGCRSSFEVLVWSLRTGALLDTLDGHTGAVSAVAFRPGHGGVIASGSWDGTVRVVDLYARGSGAGAVDVLRHSKEVLAIAYRPDGRELAVATRDGDVTLWDAGAASIVGTIDGRRDVAGGRLRAARTVAPQTGFFRSIAYTADGRFLLAGGDSAYLVVYHAEAGSALRRVERVATTQNVDTDGVVRQLNSGLLPAGGGDPLDLIDTADDEDDADGTVRASRRDRLPGVQVGAAADARSRRARTISAQVVCVVASPVAATFAAVTHEGVLTDGVPLKPGRRVADPGIERWRLIILTSAMLGVQCCYSVQINRGSSTLQLLGVDERHVSLAWLAGPLSGLIVQPIVGVASDACTLSLGRRRPFLIVGAILTSVALIVFSNADALGPWLAGSDGIVGSATGDLVDPAGERMAIILAVGGFFLLDFSIQAIQAPLRALVTDVASERQQPLGNSYIGLMTGMGNLVGSLLSSVRLVVIMPWFRTSVQALFTLSAFILLTTVGLCVWYVKEDPIIEEDEEESGDAATSTSLVNVPGSSYGTISPVVTGSTAASPDGAAAPADDQEPTALVPAVSMLSMLGEAPRPFWRIFMVQLFTWYGFFTLFVFINTWVGRNVFMGSSTPHASPEALHHFRQGVRLGGVGNFLTALVTVIYSPMITPLLARFGTLRVYGFSQLVEALCLAAAFFIRGTPGQGEPSLALKAAALSMMAAFGVVWATTMAVPWALVGAALNRRFPDRVGLFTTLFNVSQSFPQLFVSLGSPWILSKVNGDVSVVMLVGSGFAMVGLVLIYALRVDLFDDDVEAEE</sequence>
<proteinExistence type="predicted"/>
<dbReference type="EMBL" id="CM020618">
    <property type="protein sequence ID" value="KAK1860354.1"/>
    <property type="molecule type" value="Genomic_DNA"/>
</dbReference>